<dbReference type="Pfam" id="PF03109">
    <property type="entry name" value="ABC1"/>
    <property type="match status" value="1"/>
</dbReference>
<dbReference type="AlphaFoldDB" id="A0A0B2AJW9"/>
<keyword evidence="2" id="KW-0812">Transmembrane</keyword>
<dbReference type="CDD" id="cd05121">
    <property type="entry name" value="ABC1_ADCK3-like"/>
    <property type="match status" value="1"/>
</dbReference>
<evidence type="ECO:0000313" key="4">
    <source>
        <dbReference type="EMBL" id="KHL03925.1"/>
    </source>
</evidence>
<evidence type="ECO:0000259" key="3">
    <source>
        <dbReference type="Pfam" id="PF03109"/>
    </source>
</evidence>
<organism evidence="4 5">
    <name type="scientific">Sinomonas humi</name>
    <dbReference type="NCBI Taxonomy" id="1338436"/>
    <lineage>
        <taxon>Bacteria</taxon>
        <taxon>Bacillati</taxon>
        <taxon>Actinomycetota</taxon>
        <taxon>Actinomycetes</taxon>
        <taxon>Micrococcales</taxon>
        <taxon>Micrococcaceae</taxon>
        <taxon>Sinomonas</taxon>
    </lineage>
</organism>
<comment type="caution">
    <text evidence="4">The sequence shown here is derived from an EMBL/GenBank/DDBJ whole genome shotgun (WGS) entry which is preliminary data.</text>
</comment>
<proteinExistence type="inferred from homology"/>
<feature type="transmembrane region" description="Helical" evidence="2">
    <location>
        <begin position="528"/>
        <end position="545"/>
    </location>
</feature>
<keyword evidence="2" id="KW-0472">Membrane</keyword>
<dbReference type="PANTHER" id="PTHR10566">
    <property type="entry name" value="CHAPERONE-ACTIVITY OF BC1 COMPLEX CABC1 -RELATED"/>
    <property type="match status" value="1"/>
</dbReference>
<keyword evidence="2" id="KW-1133">Transmembrane helix</keyword>
<comment type="similarity">
    <text evidence="1">Belongs to the protein kinase superfamily. ADCK protein kinase family.</text>
</comment>
<dbReference type="OrthoDB" id="9795390at2"/>
<evidence type="ECO:0000256" key="1">
    <source>
        <dbReference type="ARBA" id="ARBA00009670"/>
    </source>
</evidence>
<accession>A0A0B2AJW9</accession>
<gene>
    <name evidence="4" type="ORF">LK10_07665</name>
</gene>
<dbReference type="STRING" id="1338436.LK10_07665"/>
<reference evidence="4 5" key="1">
    <citation type="submission" date="2014-09" db="EMBL/GenBank/DDBJ databases">
        <title>Genome sequence of Sinomonas sp. MUSC 117.</title>
        <authorList>
            <person name="Lee L.-H."/>
        </authorList>
    </citation>
    <scope>NUCLEOTIDE SEQUENCE [LARGE SCALE GENOMIC DNA]</scope>
    <source>
        <strain evidence="4 5">MUSC 117</strain>
    </source>
</reference>
<protein>
    <submittedName>
        <fullName evidence="4">ABC transporter</fullName>
    </submittedName>
</protein>
<dbReference type="EMBL" id="JTDL01000089">
    <property type="protein sequence ID" value="KHL03925.1"/>
    <property type="molecule type" value="Genomic_DNA"/>
</dbReference>
<feature type="domain" description="ABC1 atypical kinase-like" evidence="3">
    <location>
        <begin position="92"/>
        <end position="336"/>
    </location>
</feature>
<evidence type="ECO:0000256" key="2">
    <source>
        <dbReference type="SAM" id="Phobius"/>
    </source>
</evidence>
<sequence>MAFGISGSRAARYAQIGEVLTRHGLGHLLHATGLGRWSPTNLLGDAVDATAGGPEHLRLALEELGPTFMKLGQILSTRPDLVPEAYQAELAKLQDAVPPIPAEEIRAVVREELGVDAEEAFATFDDEAIASASIGQVHGARLADGTRVVVKVRKPGAVDRIREDLEILRNLASSASRQWSAAADYNLVGLVEQFGRTILAELDYLQEARNAERFAANFAESPDIRIPRVFWGTTTSRMLTLERVEGLKINDVEALDAAGFDRSALALNAASALAQMIFHDAFFHADPHPGNMFVQSDGAIAVIDFGMVGEIDAQLHDQLSRLLLAVARKDARRLARTLLDMSAGSHEADLPDLADDVADFISLYDRVDLQDLDTARLVQRLLAVVRTHRLQLPEEIAVISKMLVMAEGLGRVLDPGFRLSQALQPYVVELFIERHSPQALLNGLKDAGLGAMDLVEDLPHLVDGLVRIVDSGGFEVRLRAAELEPLLIRAEKIGDRVVAGVITAAFIRGIGDLVSLDRERWTGWRVPFMRTGLTALGGLGGYLAWSAAKRRRRGRNLPHR</sequence>
<dbReference type="InterPro" id="IPR011009">
    <property type="entry name" value="Kinase-like_dom_sf"/>
</dbReference>
<dbReference type="RefSeq" id="WP_043121904.1">
    <property type="nucleotide sequence ID" value="NZ_JTDL01000089.1"/>
</dbReference>
<dbReference type="Proteomes" id="UP000030982">
    <property type="component" value="Unassembled WGS sequence"/>
</dbReference>
<dbReference type="SUPFAM" id="SSF56112">
    <property type="entry name" value="Protein kinase-like (PK-like)"/>
    <property type="match status" value="1"/>
</dbReference>
<evidence type="ECO:0000313" key="5">
    <source>
        <dbReference type="Proteomes" id="UP000030982"/>
    </source>
</evidence>
<keyword evidence="5" id="KW-1185">Reference proteome</keyword>
<dbReference type="InterPro" id="IPR050154">
    <property type="entry name" value="UbiB_kinase"/>
</dbReference>
<name>A0A0B2AJW9_9MICC</name>
<dbReference type="InterPro" id="IPR004147">
    <property type="entry name" value="ABC1_dom"/>
</dbReference>
<dbReference type="PANTHER" id="PTHR10566:SF113">
    <property type="entry name" value="PROTEIN ACTIVITY OF BC1 COMPLEX KINASE 7, CHLOROPLASTIC"/>
    <property type="match status" value="1"/>
</dbReference>